<evidence type="ECO:0000313" key="1">
    <source>
        <dbReference type="EMBL" id="KAG8192569.1"/>
    </source>
</evidence>
<gene>
    <name evidence="1" type="ORF">JTE90_015203</name>
</gene>
<dbReference type="AlphaFoldDB" id="A0AAV6V789"/>
<reference evidence="1 2" key="1">
    <citation type="journal article" date="2022" name="Nat. Ecol. Evol.">
        <title>A masculinizing supergene underlies an exaggerated male reproductive morph in a spider.</title>
        <authorList>
            <person name="Hendrickx F."/>
            <person name="De Corte Z."/>
            <person name="Sonet G."/>
            <person name="Van Belleghem S.M."/>
            <person name="Kostlbacher S."/>
            <person name="Vangestel C."/>
        </authorList>
    </citation>
    <scope>NUCLEOTIDE SEQUENCE [LARGE SCALE GENOMIC DNA]</scope>
    <source>
        <strain evidence="1">W744_W776</strain>
    </source>
</reference>
<accession>A0AAV6V789</accession>
<name>A0AAV6V789_9ARAC</name>
<sequence length="128" mass="14811">MKPFETGDDTLYQNNREKRYQIYNLMLEKRYLINIKSGEFRGAQLPKQKRTPLSELNRYTTQKKLLGEQVGANGCKAKMDDVKMRRGPAKQALEAPDSAIWMLALFCRSPVYFYGNAPKDDNGALRMR</sequence>
<dbReference type="EMBL" id="JAFNEN010000138">
    <property type="protein sequence ID" value="KAG8192569.1"/>
    <property type="molecule type" value="Genomic_DNA"/>
</dbReference>
<organism evidence="1 2">
    <name type="scientific">Oedothorax gibbosus</name>
    <dbReference type="NCBI Taxonomy" id="931172"/>
    <lineage>
        <taxon>Eukaryota</taxon>
        <taxon>Metazoa</taxon>
        <taxon>Ecdysozoa</taxon>
        <taxon>Arthropoda</taxon>
        <taxon>Chelicerata</taxon>
        <taxon>Arachnida</taxon>
        <taxon>Araneae</taxon>
        <taxon>Araneomorphae</taxon>
        <taxon>Entelegynae</taxon>
        <taxon>Araneoidea</taxon>
        <taxon>Linyphiidae</taxon>
        <taxon>Erigoninae</taxon>
        <taxon>Oedothorax</taxon>
    </lineage>
</organism>
<proteinExistence type="predicted"/>
<keyword evidence="2" id="KW-1185">Reference proteome</keyword>
<comment type="caution">
    <text evidence="1">The sequence shown here is derived from an EMBL/GenBank/DDBJ whole genome shotgun (WGS) entry which is preliminary data.</text>
</comment>
<protein>
    <submittedName>
        <fullName evidence="1">Uncharacterized protein</fullName>
    </submittedName>
</protein>
<dbReference type="Proteomes" id="UP000827092">
    <property type="component" value="Unassembled WGS sequence"/>
</dbReference>
<evidence type="ECO:0000313" key="2">
    <source>
        <dbReference type="Proteomes" id="UP000827092"/>
    </source>
</evidence>